<sequence>MSTTTTAAATTSTACTGATQWQIPIQDAACALHKTGNYSSIMDKCCTPAKVSTTDDGCTLYCLAQGQTTGDLQDCFRDQGAQYQDIFCNKSQKNATATASLASSTGSKTGSSTGGSASSTSSDSAGYAVQPAVSKGGLGVLAMMFCSVLMGVVA</sequence>
<proteinExistence type="predicted"/>
<dbReference type="OrthoDB" id="3520229at2759"/>
<feature type="region of interest" description="Disordered" evidence="1">
    <location>
        <begin position="103"/>
        <end position="125"/>
    </location>
</feature>
<dbReference type="Proteomes" id="UP000325780">
    <property type="component" value="Unassembled WGS sequence"/>
</dbReference>
<dbReference type="AlphaFoldDB" id="A0A5N6U8U6"/>
<keyword evidence="3" id="KW-1185">Reference proteome</keyword>
<name>A0A5N6U8U6_ASPAV</name>
<dbReference type="EMBL" id="ML742025">
    <property type="protein sequence ID" value="KAE8155037.1"/>
    <property type="molecule type" value="Genomic_DNA"/>
</dbReference>
<evidence type="ECO:0000313" key="3">
    <source>
        <dbReference type="Proteomes" id="UP000325780"/>
    </source>
</evidence>
<accession>A0A5N6U8U6</accession>
<protein>
    <submittedName>
        <fullName evidence="2">Uncharacterized protein</fullName>
    </submittedName>
</protein>
<gene>
    <name evidence="2" type="ORF">BDV25DRAFT_146885</name>
</gene>
<reference evidence="2 3" key="1">
    <citation type="submission" date="2019-04" db="EMBL/GenBank/DDBJ databases">
        <title>Friends and foes A comparative genomics study of 23 Aspergillus species from section Flavi.</title>
        <authorList>
            <consortium name="DOE Joint Genome Institute"/>
            <person name="Kjaerbolling I."/>
            <person name="Vesth T."/>
            <person name="Frisvad J.C."/>
            <person name="Nybo J.L."/>
            <person name="Theobald S."/>
            <person name="Kildgaard S."/>
            <person name="Isbrandt T."/>
            <person name="Kuo A."/>
            <person name="Sato A."/>
            <person name="Lyhne E.K."/>
            <person name="Kogle M.E."/>
            <person name="Wiebenga A."/>
            <person name="Kun R.S."/>
            <person name="Lubbers R.J."/>
            <person name="Makela M.R."/>
            <person name="Barry K."/>
            <person name="Chovatia M."/>
            <person name="Clum A."/>
            <person name="Daum C."/>
            <person name="Haridas S."/>
            <person name="He G."/>
            <person name="LaButti K."/>
            <person name="Lipzen A."/>
            <person name="Mondo S."/>
            <person name="Riley R."/>
            <person name="Salamov A."/>
            <person name="Simmons B.A."/>
            <person name="Magnuson J.K."/>
            <person name="Henrissat B."/>
            <person name="Mortensen U.H."/>
            <person name="Larsen T.O."/>
            <person name="Devries R.P."/>
            <person name="Grigoriev I.V."/>
            <person name="Machida M."/>
            <person name="Baker S.E."/>
            <person name="Andersen M.R."/>
        </authorList>
    </citation>
    <scope>NUCLEOTIDE SEQUENCE [LARGE SCALE GENOMIC DNA]</scope>
    <source>
        <strain evidence="2 3">IBT 18842</strain>
    </source>
</reference>
<organism evidence="2 3">
    <name type="scientific">Aspergillus avenaceus</name>
    <dbReference type="NCBI Taxonomy" id="36643"/>
    <lineage>
        <taxon>Eukaryota</taxon>
        <taxon>Fungi</taxon>
        <taxon>Dikarya</taxon>
        <taxon>Ascomycota</taxon>
        <taxon>Pezizomycotina</taxon>
        <taxon>Eurotiomycetes</taxon>
        <taxon>Eurotiomycetidae</taxon>
        <taxon>Eurotiales</taxon>
        <taxon>Aspergillaceae</taxon>
        <taxon>Aspergillus</taxon>
        <taxon>Aspergillus subgen. Circumdati</taxon>
    </lineage>
</organism>
<evidence type="ECO:0000256" key="1">
    <source>
        <dbReference type="SAM" id="MobiDB-lite"/>
    </source>
</evidence>
<evidence type="ECO:0000313" key="2">
    <source>
        <dbReference type="EMBL" id="KAE8155037.1"/>
    </source>
</evidence>